<feature type="compositionally biased region" description="Low complexity" evidence="1">
    <location>
        <begin position="70"/>
        <end position="82"/>
    </location>
</feature>
<feature type="transmembrane region" description="Helical" evidence="2">
    <location>
        <begin position="246"/>
        <end position="272"/>
    </location>
</feature>
<feature type="transmembrane region" description="Helical" evidence="2">
    <location>
        <begin position="213"/>
        <end position="234"/>
    </location>
</feature>
<dbReference type="PANTHER" id="PTHR31004:SF1">
    <property type="entry name" value="TRANSMEMBRANE PROTEIN 79"/>
    <property type="match status" value="1"/>
</dbReference>
<reference evidence="3" key="1">
    <citation type="submission" date="2021-01" db="EMBL/GenBank/DDBJ databases">
        <title>A chromosome-scale assembly of European eel, Anguilla anguilla.</title>
        <authorList>
            <person name="Henkel C."/>
            <person name="Jong-Raadsen S.A."/>
            <person name="Dufour S."/>
            <person name="Weltzien F.-A."/>
            <person name="Palstra A.P."/>
            <person name="Pelster B."/>
            <person name="Spaink H.P."/>
            <person name="Van Den Thillart G.E."/>
            <person name="Jansen H."/>
            <person name="Zahm M."/>
            <person name="Klopp C."/>
            <person name="Cedric C."/>
            <person name="Louis A."/>
            <person name="Berthelot C."/>
            <person name="Parey E."/>
            <person name="Roest Crollius H."/>
            <person name="Montfort J."/>
            <person name="Robinson-Rechavi M."/>
            <person name="Bucao C."/>
            <person name="Bouchez O."/>
            <person name="Gislard M."/>
            <person name="Lluch J."/>
            <person name="Milhes M."/>
            <person name="Lampietro C."/>
            <person name="Lopez Roques C."/>
            <person name="Donnadieu C."/>
            <person name="Braasch I."/>
            <person name="Desvignes T."/>
            <person name="Postlethwait J."/>
            <person name="Bobe J."/>
            <person name="Guiguen Y."/>
            <person name="Dirks R."/>
        </authorList>
    </citation>
    <scope>NUCLEOTIDE SEQUENCE</scope>
    <source>
        <strain evidence="3">Tag_6206</strain>
        <tissue evidence="3">Liver</tissue>
    </source>
</reference>
<protein>
    <submittedName>
        <fullName evidence="3">Uncharacterized protein</fullName>
    </submittedName>
</protein>
<evidence type="ECO:0000256" key="2">
    <source>
        <dbReference type="SAM" id="Phobius"/>
    </source>
</evidence>
<dbReference type="Proteomes" id="UP001044222">
    <property type="component" value="Chromosome 9"/>
</dbReference>
<proteinExistence type="predicted"/>
<dbReference type="GO" id="GO:0032588">
    <property type="term" value="C:trans-Golgi network membrane"/>
    <property type="evidence" value="ECO:0007669"/>
    <property type="project" value="TreeGrafter"/>
</dbReference>
<dbReference type="AlphaFoldDB" id="A0A9D3M8L9"/>
<feature type="region of interest" description="Disordered" evidence="1">
    <location>
        <begin position="1"/>
        <end position="114"/>
    </location>
</feature>
<evidence type="ECO:0000313" key="3">
    <source>
        <dbReference type="EMBL" id="KAG5842785.1"/>
    </source>
</evidence>
<dbReference type="EMBL" id="JAFIRN010000009">
    <property type="protein sequence ID" value="KAG5842785.1"/>
    <property type="molecule type" value="Genomic_DNA"/>
</dbReference>
<comment type="caution">
    <text evidence="3">The sequence shown here is derived from an EMBL/GenBank/DDBJ whole genome shotgun (WGS) entry which is preliminary data.</text>
</comment>
<dbReference type="GO" id="GO:0005765">
    <property type="term" value="C:lysosomal membrane"/>
    <property type="evidence" value="ECO:0007669"/>
    <property type="project" value="TreeGrafter"/>
</dbReference>
<accession>A0A9D3M8L9</accession>
<keyword evidence="2" id="KW-0472">Membrane</keyword>
<keyword evidence="2" id="KW-1133">Transmembrane helix</keyword>
<feature type="compositionally biased region" description="Gly residues" evidence="1">
    <location>
        <begin position="56"/>
        <end position="67"/>
    </location>
</feature>
<name>A0A9D3M8L9_ANGAN</name>
<sequence>MAEPRMLGRYQQGADEDVPVSSARLEPSTLPWPGDKEIRKEGAKLGLTRQKCRAGEGIGSQAEGGKGSAESMSSSRRGPGSRTESELGGRGSRMEGRWAEVEKAKEAEANGKGPLDHFMIEERDSANWMPEKAAQVFSPNVTILRPSMKYKDAAESAAFRAGEIEKNPLLSPQGTPPDAYYDWSTNSNTPPIIIFAEFSCSCFDRDVLKLGAFVLAAAVSFPFLVWGAYAFLPFDAPLLSTAPLRLIYTLRCSVFATVPIVLGVLVLGVSRLRFSSSEASLAIMATYVSQDLLKLVPLLTVVFAFGRLVYWVSVALGSPVRGLGFGLSFLPILPMLGANLYFIFTLEGGGGLLAVEPRPHPRPPA</sequence>
<gene>
    <name evidence="3" type="ORF">ANANG_G00181420</name>
</gene>
<feature type="compositionally biased region" description="Basic and acidic residues" evidence="1">
    <location>
        <begin position="83"/>
        <end position="114"/>
    </location>
</feature>
<organism evidence="3 4">
    <name type="scientific">Anguilla anguilla</name>
    <name type="common">European freshwater eel</name>
    <name type="synonym">Muraena anguilla</name>
    <dbReference type="NCBI Taxonomy" id="7936"/>
    <lineage>
        <taxon>Eukaryota</taxon>
        <taxon>Metazoa</taxon>
        <taxon>Chordata</taxon>
        <taxon>Craniata</taxon>
        <taxon>Vertebrata</taxon>
        <taxon>Euteleostomi</taxon>
        <taxon>Actinopterygii</taxon>
        <taxon>Neopterygii</taxon>
        <taxon>Teleostei</taxon>
        <taxon>Anguilliformes</taxon>
        <taxon>Anguillidae</taxon>
        <taxon>Anguilla</taxon>
    </lineage>
</organism>
<keyword evidence="2" id="KW-0812">Transmembrane</keyword>
<dbReference type="GO" id="GO:0045055">
    <property type="term" value="P:regulated exocytosis"/>
    <property type="evidence" value="ECO:0007669"/>
    <property type="project" value="TreeGrafter"/>
</dbReference>
<feature type="compositionally biased region" description="Basic and acidic residues" evidence="1">
    <location>
        <begin position="34"/>
        <end position="43"/>
    </location>
</feature>
<feature type="transmembrane region" description="Helical" evidence="2">
    <location>
        <begin position="292"/>
        <end position="312"/>
    </location>
</feature>
<feature type="transmembrane region" description="Helical" evidence="2">
    <location>
        <begin position="332"/>
        <end position="355"/>
    </location>
</feature>
<evidence type="ECO:0000313" key="4">
    <source>
        <dbReference type="Proteomes" id="UP001044222"/>
    </source>
</evidence>
<keyword evidence="4" id="KW-1185">Reference proteome</keyword>
<dbReference type="PANTHER" id="PTHR31004">
    <property type="entry name" value="TRANSMEMBRANE PROTEIN 79"/>
    <property type="match status" value="1"/>
</dbReference>
<evidence type="ECO:0000256" key="1">
    <source>
        <dbReference type="SAM" id="MobiDB-lite"/>
    </source>
</evidence>